<reference evidence="3" key="1">
    <citation type="journal article" date="2019" name="Gigascience">
        <title>De novo genome assembly of the endangered Acer yangbiense, a plant species with extremely small populations endemic to Yunnan Province, China.</title>
        <authorList>
            <person name="Yang J."/>
            <person name="Wariss H.M."/>
            <person name="Tao L."/>
            <person name="Zhang R."/>
            <person name="Yun Q."/>
            <person name="Hollingsworth P."/>
            <person name="Dao Z."/>
            <person name="Luo G."/>
            <person name="Guo H."/>
            <person name="Ma Y."/>
            <person name="Sun W."/>
        </authorList>
    </citation>
    <scope>NUCLEOTIDE SEQUENCE [LARGE SCALE GENOMIC DNA]</scope>
    <source>
        <strain evidence="3">cv. Malutang</strain>
    </source>
</reference>
<feature type="compositionally biased region" description="Basic and acidic residues" evidence="1">
    <location>
        <begin position="19"/>
        <end position="37"/>
    </location>
</feature>
<proteinExistence type="predicted"/>
<dbReference type="AlphaFoldDB" id="A0A5C7ISY2"/>
<feature type="compositionally biased region" description="Basic and acidic residues" evidence="1">
    <location>
        <begin position="138"/>
        <end position="149"/>
    </location>
</feature>
<feature type="region of interest" description="Disordered" evidence="1">
    <location>
        <begin position="65"/>
        <end position="84"/>
    </location>
</feature>
<gene>
    <name evidence="2" type="ORF">EZV62_000807</name>
</gene>
<dbReference type="Proteomes" id="UP000323000">
    <property type="component" value="Chromosome 1"/>
</dbReference>
<feature type="region of interest" description="Disordered" evidence="1">
    <location>
        <begin position="132"/>
        <end position="206"/>
    </location>
</feature>
<keyword evidence="3" id="KW-1185">Reference proteome</keyword>
<feature type="compositionally biased region" description="Low complexity" evidence="1">
    <location>
        <begin position="40"/>
        <end position="49"/>
    </location>
</feature>
<accession>A0A5C7ISY2</accession>
<protein>
    <submittedName>
        <fullName evidence="2">Uncharacterized protein</fullName>
    </submittedName>
</protein>
<feature type="compositionally biased region" description="Basic residues" evidence="1">
    <location>
        <begin position="177"/>
        <end position="188"/>
    </location>
</feature>
<organism evidence="2 3">
    <name type="scientific">Acer yangbiense</name>
    <dbReference type="NCBI Taxonomy" id="1000413"/>
    <lineage>
        <taxon>Eukaryota</taxon>
        <taxon>Viridiplantae</taxon>
        <taxon>Streptophyta</taxon>
        <taxon>Embryophyta</taxon>
        <taxon>Tracheophyta</taxon>
        <taxon>Spermatophyta</taxon>
        <taxon>Magnoliopsida</taxon>
        <taxon>eudicotyledons</taxon>
        <taxon>Gunneridae</taxon>
        <taxon>Pentapetalae</taxon>
        <taxon>rosids</taxon>
        <taxon>malvids</taxon>
        <taxon>Sapindales</taxon>
        <taxon>Sapindaceae</taxon>
        <taxon>Hippocastanoideae</taxon>
        <taxon>Acereae</taxon>
        <taxon>Acer</taxon>
    </lineage>
</organism>
<evidence type="ECO:0000256" key="1">
    <source>
        <dbReference type="SAM" id="MobiDB-lite"/>
    </source>
</evidence>
<dbReference type="EMBL" id="VAHF01000001">
    <property type="protein sequence ID" value="TXG72228.1"/>
    <property type="molecule type" value="Genomic_DNA"/>
</dbReference>
<feature type="region of interest" description="Disordered" evidence="1">
    <location>
        <begin position="1"/>
        <end position="53"/>
    </location>
</feature>
<comment type="caution">
    <text evidence="2">The sequence shown here is derived from an EMBL/GenBank/DDBJ whole genome shotgun (WGS) entry which is preliminary data.</text>
</comment>
<evidence type="ECO:0000313" key="3">
    <source>
        <dbReference type="Proteomes" id="UP000323000"/>
    </source>
</evidence>
<feature type="region of interest" description="Disordered" evidence="1">
    <location>
        <begin position="101"/>
        <end position="120"/>
    </location>
</feature>
<name>A0A5C7ISY2_9ROSI</name>
<evidence type="ECO:0000313" key="2">
    <source>
        <dbReference type="EMBL" id="TXG72228.1"/>
    </source>
</evidence>
<sequence length="206" mass="22391">MGKFEKASKDNCSSPSKIRSRDVEVGRGRVESDKGKGLWESSSSYSSDSESSRMVARRSLCWKGECSSKAKTDGPPIDGPINVQPEVQRISSNIVVDLTDHQSDGCRNRPNVEGNVVDHGETHINVDEVSITQEEEDAWKPDVSDEKSSESNSTDSLHPSLISDGEEVNGVATPAKILKKRRARKKGPQSKSKGSWPELLGAQGVV</sequence>